<feature type="chain" id="PRO_5032757804" description="Secreted protein" evidence="1">
    <location>
        <begin position="19"/>
        <end position="88"/>
    </location>
</feature>
<evidence type="ECO:0000313" key="3">
    <source>
        <dbReference type="Proteomes" id="UP000646548"/>
    </source>
</evidence>
<dbReference type="EMBL" id="WKFB01000400">
    <property type="protein sequence ID" value="KAF6724279.1"/>
    <property type="molecule type" value="Genomic_DNA"/>
</dbReference>
<feature type="signal peptide" evidence="1">
    <location>
        <begin position="1"/>
        <end position="18"/>
    </location>
</feature>
<proteinExistence type="predicted"/>
<evidence type="ECO:0000256" key="1">
    <source>
        <dbReference type="SAM" id="SignalP"/>
    </source>
</evidence>
<evidence type="ECO:0008006" key="4">
    <source>
        <dbReference type="Google" id="ProtNLM"/>
    </source>
</evidence>
<accession>A0A834C7V9</accession>
<evidence type="ECO:0000313" key="2">
    <source>
        <dbReference type="EMBL" id="KAF6724279.1"/>
    </source>
</evidence>
<organism evidence="2 3">
    <name type="scientific">Oryzias melastigma</name>
    <name type="common">Marine medaka</name>
    <dbReference type="NCBI Taxonomy" id="30732"/>
    <lineage>
        <taxon>Eukaryota</taxon>
        <taxon>Metazoa</taxon>
        <taxon>Chordata</taxon>
        <taxon>Craniata</taxon>
        <taxon>Vertebrata</taxon>
        <taxon>Euteleostomi</taxon>
        <taxon>Actinopterygii</taxon>
        <taxon>Neopterygii</taxon>
        <taxon>Teleostei</taxon>
        <taxon>Neoteleostei</taxon>
        <taxon>Acanthomorphata</taxon>
        <taxon>Ovalentaria</taxon>
        <taxon>Atherinomorphae</taxon>
        <taxon>Beloniformes</taxon>
        <taxon>Adrianichthyidae</taxon>
        <taxon>Oryziinae</taxon>
        <taxon>Oryzias</taxon>
    </lineage>
</organism>
<sequence length="88" mass="9565">MPALWILTLLITLNQGVGFLLSAADSSNCWCLSSLIYCSAAPWCAWLPIADPLHLPVVDRSCAGPSNYHLSQCVRLKWRAATVLPALV</sequence>
<comment type="caution">
    <text evidence="2">The sequence shown here is derived from an EMBL/GenBank/DDBJ whole genome shotgun (WGS) entry which is preliminary data.</text>
</comment>
<keyword evidence="1" id="KW-0732">Signal</keyword>
<gene>
    <name evidence="2" type="ORF">FQA47_003743</name>
</gene>
<dbReference type="AlphaFoldDB" id="A0A834C7V9"/>
<protein>
    <recommendedName>
        <fullName evidence="4">Secreted protein</fullName>
    </recommendedName>
</protein>
<dbReference type="Proteomes" id="UP000646548">
    <property type="component" value="Unassembled WGS sequence"/>
</dbReference>
<reference evidence="2" key="1">
    <citation type="journal article" name="BMC Genomics">
        <title>Long-read sequencing and de novo genome assembly of marine medaka (Oryzias melastigma).</title>
        <authorList>
            <person name="Liang P."/>
            <person name="Saqib H.S.A."/>
            <person name="Ni X."/>
            <person name="Shen Y."/>
        </authorList>
    </citation>
    <scope>NUCLEOTIDE SEQUENCE</scope>
    <source>
        <strain evidence="2">Bigg-433</strain>
    </source>
</reference>
<name>A0A834C7V9_ORYME</name>